<dbReference type="AlphaFoldDB" id="R9GMJ6"/>
<dbReference type="OrthoDB" id="9810929at2"/>
<proteinExistence type="predicted"/>
<feature type="domain" description="Glycosyltransferase subfamily 4-like N-terminal" evidence="2">
    <location>
        <begin position="24"/>
        <end position="198"/>
    </location>
</feature>
<keyword evidence="3" id="KW-0808">Transferase</keyword>
<keyword evidence="4" id="KW-1185">Reference proteome</keyword>
<dbReference type="GO" id="GO:0016758">
    <property type="term" value="F:hexosyltransferase activity"/>
    <property type="evidence" value="ECO:0007669"/>
    <property type="project" value="TreeGrafter"/>
</dbReference>
<dbReference type="STRING" id="1150600.ADIARSV_3904"/>
<dbReference type="Proteomes" id="UP000014174">
    <property type="component" value="Unassembled WGS sequence"/>
</dbReference>
<dbReference type="EMBL" id="AQPN01000140">
    <property type="protein sequence ID" value="EOR92953.1"/>
    <property type="molecule type" value="Genomic_DNA"/>
</dbReference>
<dbReference type="Gene3D" id="3.40.50.2000">
    <property type="entry name" value="Glycogen Phosphorylase B"/>
    <property type="match status" value="2"/>
</dbReference>
<organism evidence="3 4">
    <name type="scientific">Arcticibacter svalbardensis MN12-7</name>
    <dbReference type="NCBI Taxonomy" id="1150600"/>
    <lineage>
        <taxon>Bacteria</taxon>
        <taxon>Pseudomonadati</taxon>
        <taxon>Bacteroidota</taxon>
        <taxon>Sphingobacteriia</taxon>
        <taxon>Sphingobacteriales</taxon>
        <taxon>Sphingobacteriaceae</taxon>
        <taxon>Arcticibacter</taxon>
    </lineage>
</organism>
<dbReference type="InterPro" id="IPR001296">
    <property type="entry name" value="Glyco_trans_1"/>
</dbReference>
<reference evidence="3 4" key="1">
    <citation type="journal article" date="2013" name="Genome Announc.">
        <title>Draft Genome Sequence of Arcticibacter svalbardensis Strain MN12-7T, a Member of the Family Sphingobacteriaceae Isolated from an Arctic Soil Sample.</title>
        <authorList>
            <person name="Shivaji S."/>
            <person name="Ara S."/>
            <person name="Prasad S."/>
            <person name="Manasa B.P."/>
            <person name="Begum Z."/>
            <person name="Singh A."/>
            <person name="Kumar Pinnaka A."/>
        </authorList>
    </citation>
    <scope>NUCLEOTIDE SEQUENCE [LARGE SCALE GENOMIC DNA]</scope>
    <source>
        <strain evidence="3 4">MN12-7</strain>
    </source>
</reference>
<sequence length="424" mass="48127">MKTRIAFISEHASPLATLGGVDSGGQNVYVAELSKHLVELGYEIDIFTRCDQENLPHVVYWEKSLRVVHVQAGPAVSLPKEELWQYMPQFTDSIISFIQQENLTYEIIHANFWMSGWVASELKETLGIPFIITFHALGYIRRLYHQEEDKFPAIRIEIEKGIVQTADKIIAECPQDKDDLMNFYQASPDKITIIPCGFSKKEFYPVSKKYARKKLHLDNSEKIVLQLGRMVPRKGIDNVIRAVVQLKQTGYDVRLIIVGGDTDTPDPALSPELSRLMNIVKLENINDSVDFVGRKDRQVLKYYYSAADVFVTTPWYEPFGITPLEAMACGTPVIGSNVGGIKYSVEDGKTGFLVPPDKPEELAIKIKWLLSDRDLMRTMKLNSIHRVNAMFTWKNVSDLVAEQYHLLPKPLKIPVIINTEIKAA</sequence>
<name>R9GMJ6_9SPHI</name>
<dbReference type="RefSeq" id="WP_016197124.1">
    <property type="nucleotide sequence ID" value="NZ_AQPN01000140.1"/>
</dbReference>
<dbReference type="Pfam" id="PF00534">
    <property type="entry name" value="Glycos_transf_1"/>
    <property type="match status" value="1"/>
</dbReference>
<evidence type="ECO:0000259" key="1">
    <source>
        <dbReference type="Pfam" id="PF00534"/>
    </source>
</evidence>
<comment type="caution">
    <text evidence="3">The sequence shown here is derived from an EMBL/GenBank/DDBJ whole genome shotgun (WGS) entry which is preliminary data.</text>
</comment>
<evidence type="ECO:0000313" key="4">
    <source>
        <dbReference type="Proteomes" id="UP000014174"/>
    </source>
</evidence>
<dbReference type="eggNOG" id="COG0438">
    <property type="taxonomic scope" value="Bacteria"/>
</dbReference>
<accession>R9GMJ6</accession>
<feature type="domain" description="Glycosyl transferase family 1" evidence="1">
    <location>
        <begin position="211"/>
        <end position="383"/>
    </location>
</feature>
<evidence type="ECO:0000313" key="3">
    <source>
        <dbReference type="EMBL" id="EOR92953.1"/>
    </source>
</evidence>
<dbReference type="SUPFAM" id="SSF53756">
    <property type="entry name" value="UDP-Glycosyltransferase/glycogen phosphorylase"/>
    <property type="match status" value="1"/>
</dbReference>
<dbReference type="CDD" id="cd03800">
    <property type="entry name" value="GT4_sucrose_synthase"/>
    <property type="match status" value="1"/>
</dbReference>
<protein>
    <submittedName>
        <fullName evidence="3">Glycosyl transferase, group 1</fullName>
    </submittedName>
</protein>
<dbReference type="PATRIC" id="fig|1150600.3.peg.3866"/>
<dbReference type="InterPro" id="IPR028098">
    <property type="entry name" value="Glyco_trans_4-like_N"/>
</dbReference>
<evidence type="ECO:0000259" key="2">
    <source>
        <dbReference type="Pfam" id="PF13439"/>
    </source>
</evidence>
<dbReference type="PANTHER" id="PTHR45947:SF3">
    <property type="entry name" value="SULFOQUINOVOSYL TRANSFERASE SQD2"/>
    <property type="match status" value="1"/>
</dbReference>
<dbReference type="Pfam" id="PF13439">
    <property type="entry name" value="Glyco_transf_4"/>
    <property type="match status" value="1"/>
</dbReference>
<gene>
    <name evidence="3" type="ORF">ADIARSV_3904</name>
</gene>
<dbReference type="PANTHER" id="PTHR45947">
    <property type="entry name" value="SULFOQUINOVOSYL TRANSFERASE SQD2"/>
    <property type="match status" value="1"/>
</dbReference>
<dbReference type="InterPro" id="IPR050194">
    <property type="entry name" value="Glycosyltransferase_grp1"/>
</dbReference>